<dbReference type="PANTHER" id="PTHR46095">
    <property type="entry name" value="ZINC FINGER PROTEIN 593"/>
    <property type="match status" value="1"/>
</dbReference>
<feature type="compositionally biased region" description="Basic residues" evidence="11">
    <location>
        <begin position="1"/>
        <end position="20"/>
    </location>
</feature>
<evidence type="ECO:0000256" key="6">
    <source>
        <dbReference type="ARBA" id="ARBA00022771"/>
    </source>
</evidence>
<keyword evidence="8" id="KW-0539">Nucleus</keyword>
<keyword evidence="7" id="KW-0862">Zinc</keyword>
<comment type="similarity">
    <text evidence="9">Belongs to the ZNF593/BUD20 C2H2-type zinc-finger protein family.</text>
</comment>
<keyword evidence="6 10" id="KW-0863">Zinc-finger</keyword>
<dbReference type="InterPro" id="IPR051879">
    <property type="entry name" value="C2H2-ZF_Maturation_Protein"/>
</dbReference>
<evidence type="ECO:0000313" key="14">
    <source>
        <dbReference type="Proteomes" id="UP000054454"/>
    </source>
</evidence>
<dbReference type="Proteomes" id="UP000054454">
    <property type="component" value="Unassembled WGS sequence"/>
</dbReference>
<proteinExistence type="inferred from homology"/>
<dbReference type="GO" id="GO:0005737">
    <property type="term" value="C:cytoplasm"/>
    <property type="evidence" value="ECO:0007669"/>
    <property type="project" value="UniProtKB-SubCell"/>
</dbReference>
<dbReference type="OrthoDB" id="24683at2759"/>
<dbReference type="GO" id="GO:0030687">
    <property type="term" value="C:preribosome, large subunit precursor"/>
    <property type="evidence" value="ECO:0007669"/>
    <property type="project" value="EnsemblFungi"/>
</dbReference>
<keyword evidence="5" id="KW-0479">Metal-binding</keyword>
<accession>A0A0W4ZHB9</accession>
<comment type="caution">
    <text evidence="13">The sequence shown here is derived from an EMBL/GenBank/DDBJ whole genome shotgun (WGS) entry which is preliminary data.</text>
</comment>
<dbReference type="FunFam" id="3.30.160.60:FF:000299">
    <property type="entry name" value="Zinc finger protein 593"/>
    <property type="match status" value="1"/>
</dbReference>
<dbReference type="VEuPathDB" id="FungiDB:T552_02222"/>
<evidence type="ECO:0000313" key="13">
    <source>
        <dbReference type="EMBL" id="KTW27782.1"/>
    </source>
</evidence>
<keyword evidence="3" id="KW-0963">Cytoplasm</keyword>
<evidence type="ECO:0000256" key="1">
    <source>
        <dbReference type="ARBA" id="ARBA00004123"/>
    </source>
</evidence>
<dbReference type="SUPFAM" id="SSF57667">
    <property type="entry name" value="beta-beta-alpha zinc fingers"/>
    <property type="match status" value="1"/>
</dbReference>
<evidence type="ECO:0000256" key="9">
    <source>
        <dbReference type="ARBA" id="ARBA00038064"/>
    </source>
</evidence>
<comment type="subcellular location">
    <subcellularLocation>
        <location evidence="2">Cytoplasm</location>
    </subcellularLocation>
    <subcellularLocation>
        <location evidence="1">Nucleus</location>
    </subcellularLocation>
</comment>
<evidence type="ECO:0000256" key="4">
    <source>
        <dbReference type="ARBA" id="ARBA00022517"/>
    </source>
</evidence>
<keyword evidence="4" id="KW-0690">Ribosome biogenesis</keyword>
<evidence type="ECO:0000256" key="2">
    <source>
        <dbReference type="ARBA" id="ARBA00004496"/>
    </source>
</evidence>
<dbReference type="AlphaFoldDB" id="A0A0W4ZHB9"/>
<dbReference type="InterPro" id="IPR013087">
    <property type="entry name" value="Znf_C2H2_type"/>
</dbReference>
<dbReference type="InterPro" id="IPR022755">
    <property type="entry name" value="Znf_C2H2_jaz"/>
</dbReference>
<feature type="region of interest" description="Disordered" evidence="11">
    <location>
        <begin position="1"/>
        <end position="21"/>
    </location>
</feature>
<dbReference type="GO" id="GO:0000055">
    <property type="term" value="P:ribosomal large subunit export from nucleus"/>
    <property type="evidence" value="ECO:0007669"/>
    <property type="project" value="EnsemblFungi"/>
</dbReference>
<dbReference type="RefSeq" id="XP_018225664.1">
    <property type="nucleotide sequence ID" value="XM_018370775.1"/>
</dbReference>
<name>A0A0W4ZHB9_PNEC8</name>
<dbReference type="InterPro" id="IPR036236">
    <property type="entry name" value="Znf_C2H2_sf"/>
</dbReference>
<evidence type="ECO:0000256" key="8">
    <source>
        <dbReference type="ARBA" id="ARBA00023242"/>
    </source>
</evidence>
<dbReference type="PROSITE" id="PS00028">
    <property type="entry name" value="ZINC_FINGER_C2H2_1"/>
    <property type="match status" value="1"/>
</dbReference>
<dbReference type="GO" id="GO:0043023">
    <property type="term" value="F:ribosomal large subunit binding"/>
    <property type="evidence" value="ECO:0007669"/>
    <property type="project" value="EnsemblFungi"/>
</dbReference>
<evidence type="ECO:0000256" key="3">
    <source>
        <dbReference type="ARBA" id="ARBA00022490"/>
    </source>
</evidence>
<dbReference type="Gene3D" id="3.30.160.60">
    <property type="entry name" value="Classic Zinc Finger"/>
    <property type="match status" value="1"/>
</dbReference>
<protein>
    <recommendedName>
        <fullName evidence="12">C2H2-type domain-containing protein</fullName>
    </recommendedName>
</protein>
<dbReference type="PANTHER" id="PTHR46095:SF1">
    <property type="entry name" value="ZINC FINGER PROTEIN 593"/>
    <property type="match status" value="1"/>
</dbReference>
<organism evidence="13 14">
    <name type="scientific">Pneumocystis carinii (strain B80)</name>
    <name type="common">Rat pneumocystis pneumonia agent</name>
    <name type="synonym">Pneumocystis carinii f. sp. carinii</name>
    <dbReference type="NCBI Taxonomy" id="1408658"/>
    <lineage>
        <taxon>Eukaryota</taxon>
        <taxon>Fungi</taxon>
        <taxon>Dikarya</taxon>
        <taxon>Ascomycota</taxon>
        <taxon>Taphrinomycotina</taxon>
        <taxon>Pneumocystomycetes</taxon>
        <taxon>Pneumocystaceae</taxon>
        <taxon>Pneumocystis</taxon>
    </lineage>
</organism>
<dbReference type="GO" id="GO:0005634">
    <property type="term" value="C:nucleus"/>
    <property type="evidence" value="ECO:0007669"/>
    <property type="project" value="UniProtKB-SubCell"/>
</dbReference>
<keyword evidence="14" id="KW-1185">Reference proteome</keyword>
<gene>
    <name evidence="13" type="ORF">T552_02222</name>
</gene>
<evidence type="ECO:0000259" key="12">
    <source>
        <dbReference type="PROSITE" id="PS50157"/>
    </source>
</evidence>
<evidence type="ECO:0000256" key="5">
    <source>
        <dbReference type="ARBA" id="ARBA00022723"/>
    </source>
</evidence>
<sequence length="113" mass="13483">MGRVRQKRKHTSNGRHRMYRTRQYQRDIDQIHEDIMIPESKKVLLFKKIDPDLPGLGQHYCIECSRYFETNDTLIKHQTGKLHKKRVKLLKEIPYSQEEAEAAVGINVNNYIF</sequence>
<dbReference type="GeneID" id="28936978"/>
<evidence type="ECO:0000256" key="7">
    <source>
        <dbReference type="ARBA" id="ARBA00022833"/>
    </source>
</evidence>
<dbReference type="EMBL" id="LFVZ01000009">
    <property type="protein sequence ID" value="KTW27782.1"/>
    <property type="molecule type" value="Genomic_DNA"/>
</dbReference>
<dbReference type="Pfam" id="PF12171">
    <property type="entry name" value="zf-C2H2_jaz"/>
    <property type="match status" value="1"/>
</dbReference>
<reference evidence="14" key="1">
    <citation type="journal article" date="2016" name="Nat. Commun.">
        <title>Genome analysis of three Pneumocystis species reveals adaptation mechanisms to life exclusively in mammalian hosts.</title>
        <authorList>
            <person name="Ma L."/>
            <person name="Chen Z."/>
            <person name="Huang D.W."/>
            <person name="Kutty G."/>
            <person name="Ishihara M."/>
            <person name="Wang H."/>
            <person name="Abouelleil A."/>
            <person name="Bishop L."/>
            <person name="Davey E."/>
            <person name="Deng R."/>
            <person name="Deng X."/>
            <person name="Fan L."/>
            <person name="Fantoni G."/>
            <person name="Fitzgerald M."/>
            <person name="Gogineni E."/>
            <person name="Goldberg J.M."/>
            <person name="Handley G."/>
            <person name="Hu X."/>
            <person name="Huber C."/>
            <person name="Jiao X."/>
            <person name="Jones K."/>
            <person name="Levin J.Z."/>
            <person name="Liu Y."/>
            <person name="Macdonald P."/>
            <person name="Melnikov A."/>
            <person name="Raley C."/>
            <person name="Sassi M."/>
            <person name="Sherman B.T."/>
            <person name="Song X."/>
            <person name="Sykes S."/>
            <person name="Tran B."/>
            <person name="Walsh L."/>
            <person name="Xia Y."/>
            <person name="Yang J."/>
            <person name="Young S."/>
            <person name="Zeng Q."/>
            <person name="Zheng X."/>
            <person name="Stephens R."/>
            <person name="Nusbaum C."/>
            <person name="Birren B.W."/>
            <person name="Azadi P."/>
            <person name="Lempicki R.A."/>
            <person name="Cuomo C.A."/>
            <person name="Kovacs J.A."/>
        </authorList>
    </citation>
    <scope>NUCLEOTIDE SEQUENCE [LARGE SCALE GENOMIC DNA]</scope>
    <source>
        <strain evidence="14">B80</strain>
    </source>
</reference>
<feature type="domain" description="C2H2-type" evidence="12">
    <location>
        <begin position="59"/>
        <end position="88"/>
    </location>
</feature>
<dbReference type="GO" id="GO:0008270">
    <property type="term" value="F:zinc ion binding"/>
    <property type="evidence" value="ECO:0007669"/>
    <property type="project" value="UniProtKB-KW"/>
</dbReference>
<evidence type="ECO:0000256" key="10">
    <source>
        <dbReference type="PROSITE-ProRule" id="PRU00042"/>
    </source>
</evidence>
<evidence type="ECO:0000256" key="11">
    <source>
        <dbReference type="SAM" id="MobiDB-lite"/>
    </source>
</evidence>
<dbReference type="PROSITE" id="PS50157">
    <property type="entry name" value="ZINC_FINGER_C2H2_2"/>
    <property type="match status" value="1"/>
</dbReference>